<keyword evidence="3" id="KW-1185">Reference proteome</keyword>
<protein>
    <recommendedName>
        <fullName evidence="1">Calcineurin-like phosphoesterase domain-containing protein</fullName>
    </recommendedName>
</protein>
<dbReference type="InterPro" id="IPR004843">
    <property type="entry name" value="Calcineurin-like_PHP"/>
</dbReference>
<comment type="caution">
    <text evidence="2">The sequence shown here is derived from an EMBL/GenBank/DDBJ whole genome shotgun (WGS) entry which is preliminary data.</text>
</comment>
<gene>
    <name evidence="2" type="ORF">FGG08_000636</name>
</gene>
<dbReference type="Gene3D" id="3.60.21.10">
    <property type="match status" value="1"/>
</dbReference>
<sequence>MSDLHLEAERCYSDFDIPRSAPYLILAGDVGRLLDYDDYLGFLRRHCTRFEHVYLVLGNHEFYGQSREEGLKAAASLEAEPDLHSKLTVMNRTRVDINSKVTLLGCTLQSNIPSESRSAVEYRVKDFRYISGWTIDHHNAEHALDANWLKTEVQTAHHEDPHRRIVIVTHHAPSFRNTCEPPQEKNPWSSAFCTNILESETDTWLGLGCVRYWIFGHTHWCTEFRKGDMTIVSNQRGYVLSQRNPTMSIWKLFKREGFNVKKYIVIS</sequence>
<dbReference type="AlphaFoldDB" id="A0A9P8L6S6"/>
<dbReference type="PANTHER" id="PTHR37844:SF2">
    <property type="entry name" value="SER_THR PROTEIN PHOSPHATASE SUPERFAMILY (AFU_ORTHOLOGUE AFUA_1G14840)"/>
    <property type="match status" value="1"/>
</dbReference>
<dbReference type="Pfam" id="PF00149">
    <property type="entry name" value="Metallophos"/>
    <property type="match status" value="1"/>
</dbReference>
<organism evidence="2 3">
    <name type="scientific">Glutinoglossum americanum</name>
    <dbReference type="NCBI Taxonomy" id="1670608"/>
    <lineage>
        <taxon>Eukaryota</taxon>
        <taxon>Fungi</taxon>
        <taxon>Dikarya</taxon>
        <taxon>Ascomycota</taxon>
        <taxon>Pezizomycotina</taxon>
        <taxon>Geoglossomycetes</taxon>
        <taxon>Geoglossales</taxon>
        <taxon>Geoglossaceae</taxon>
        <taxon>Glutinoglossum</taxon>
    </lineage>
</organism>
<proteinExistence type="predicted"/>
<dbReference type="PANTHER" id="PTHR37844">
    <property type="entry name" value="SER/THR PROTEIN PHOSPHATASE SUPERFAMILY (AFU_ORTHOLOGUE AFUA_1G14840)"/>
    <property type="match status" value="1"/>
</dbReference>
<dbReference type="GO" id="GO:0016787">
    <property type="term" value="F:hydrolase activity"/>
    <property type="evidence" value="ECO:0007669"/>
    <property type="project" value="InterPro"/>
</dbReference>
<accession>A0A9P8L6S6</accession>
<evidence type="ECO:0000259" key="1">
    <source>
        <dbReference type="Pfam" id="PF00149"/>
    </source>
</evidence>
<name>A0A9P8L6S6_9PEZI</name>
<dbReference type="EMBL" id="JAGHQL010000007">
    <property type="protein sequence ID" value="KAH0545337.1"/>
    <property type="molecule type" value="Genomic_DNA"/>
</dbReference>
<feature type="domain" description="Calcineurin-like phosphoesterase" evidence="1">
    <location>
        <begin position="2"/>
        <end position="220"/>
    </location>
</feature>
<dbReference type="InterPro" id="IPR029052">
    <property type="entry name" value="Metallo-depent_PP-like"/>
</dbReference>
<dbReference type="OrthoDB" id="550558at2759"/>
<dbReference type="SUPFAM" id="SSF56300">
    <property type="entry name" value="Metallo-dependent phosphatases"/>
    <property type="match status" value="1"/>
</dbReference>
<evidence type="ECO:0000313" key="2">
    <source>
        <dbReference type="EMBL" id="KAH0545337.1"/>
    </source>
</evidence>
<evidence type="ECO:0000313" key="3">
    <source>
        <dbReference type="Proteomes" id="UP000698800"/>
    </source>
</evidence>
<reference evidence="2" key="1">
    <citation type="submission" date="2021-03" db="EMBL/GenBank/DDBJ databases">
        <title>Comparative genomics and phylogenomic investigation of the class Geoglossomycetes provide insights into ecological specialization and systematics.</title>
        <authorList>
            <person name="Melie T."/>
            <person name="Pirro S."/>
            <person name="Miller A.N."/>
            <person name="Quandt A."/>
        </authorList>
    </citation>
    <scope>NUCLEOTIDE SEQUENCE</scope>
    <source>
        <strain evidence="2">GBOQ0MN5Z8</strain>
    </source>
</reference>
<dbReference type="Proteomes" id="UP000698800">
    <property type="component" value="Unassembled WGS sequence"/>
</dbReference>